<evidence type="ECO:0000313" key="4">
    <source>
        <dbReference type="Proteomes" id="UP000835052"/>
    </source>
</evidence>
<protein>
    <recommendedName>
        <fullName evidence="2">MEIS N-terminal domain-containing protein</fullName>
    </recommendedName>
</protein>
<organism evidence="3 4">
    <name type="scientific">Caenorhabditis auriculariae</name>
    <dbReference type="NCBI Taxonomy" id="2777116"/>
    <lineage>
        <taxon>Eukaryota</taxon>
        <taxon>Metazoa</taxon>
        <taxon>Ecdysozoa</taxon>
        <taxon>Nematoda</taxon>
        <taxon>Chromadorea</taxon>
        <taxon>Rhabditida</taxon>
        <taxon>Rhabditina</taxon>
        <taxon>Rhabditomorpha</taxon>
        <taxon>Rhabditoidea</taxon>
        <taxon>Rhabditidae</taxon>
        <taxon>Peloderinae</taxon>
        <taxon>Caenorhabditis</taxon>
    </lineage>
</organism>
<sequence length="180" mass="20609">MSESSFDGSGSSLEAPEESPFTTYHQQMFVEMFPSQLDMDKSTIYSHPLFPLLGILMEKCQYAMATNRPQQPLFSTFQCVYQPLEGVAYAECLWHPRSIGGSVVECSPATRAARLQGNPNDNPYIPNKEVDDYMLKSIQLLFHQLQELEKAFGFAETFARRYEDCLSMRLQKLQEQMKNP</sequence>
<feature type="domain" description="MEIS N-terminal" evidence="2">
    <location>
        <begin position="122"/>
        <end position="170"/>
    </location>
</feature>
<feature type="domain" description="MEIS N-terminal" evidence="2">
    <location>
        <begin position="38"/>
        <end position="70"/>
    </location>
</feature>
<dbReference type="EMBL" id="CAJGYM010000202">
    <property type="protein sequence ID" value="CAD6199771.1"/>
    <property type="molecule type" value="Genomic_DNA"/>
</dbReference>
<keyword evidence="4" id="KW-1185">Reference proteome</keyword>
<dbReference type="AlphaFoldDB" id="A0A8S1HYI7"/>
<name>A0A8S1HYI7_9PELO</name>
<evidence type="ECO:0000256" key="1">
    <source>
        <dbReference type="ARBA" id="ARBA00023242"/>
    </source>
</evidence>
<dbReference type="Proteomes" id="UP000835052">
    <property type="component" value="Unassembled WGS sequence"/>
</dbReference>
<dbReference type="InterPro" id="IPR032453">
    <property type="entry name" value="PKNOX/Meis_N"/>
</dbReference>
<dbReference type="Pfam" id="PF16493">
    <property type="entry name" value="Meis_PKNOX_N"/>
    <property type="match status" value="2"/>
</dbReference>
<keyword evidence="1" id="KW-0539">Nucleus</keyword>
<comment type="caution">
    <text evidence="3">The sequence shown here is derived from an EMBL/GenBank/DDBJ whole genome shotgun (WGS) entry which is preliminary data.</text>
</comment>
<proteinExistence type="predicted"/>
<evidence type="ECO:0000313" key="3">
    <source>
        <dbReference type="EMBL" id="CAD6199771.1"/>
    </source>
</evidence>
<reference evidence="3" key="1">
    <citation type="submission" date="2020-10" db="EMBL/GenBank/DDBJ databases">
        <authorList>
            <person name="Kikuchi T."/>
        </authorList>
    </citation>
    <scope>NUCLEOTIDE SEQUENCE</scope>
    <source>
        <strain evidence="3">NKZ352</strain>
    </source>
</reference>
<dbReference type="OrthoDB" id="10056939at2759"/>
<evidence type="ECO:0000259" key="2">
    <source>
        <dbReference type="Pfam" id="PF16493"/>
    </source>
</evidence>
<gene>
    <name evidence="3" type="ORF">CAUJ_LOCUS15670</name>
</gene>
<accession>A0A8S1HYI7</accession>